<feature type="binding site" evidence="5">
    <location>
        <position position="236"/>
    </location>
    <ligand>
        <name>Ca(2+)</name>
        <dbReference type="ChEBI" id="CHEBI:29108"/>
    </ligand>
</feature>
<dbReference type="GO" id="GO:0046872">
    <property type="term" value="F:metal ion binding"/>
    <property type="evidence" value="ECO:0007669"/>
    <property type="project" value="UniProtKB-KW"/>
</dbReference>
<feature type="binding site" evidence="5">
    <location>
        <position position="239"/>
    </location>
    <ligand>
        <name>Ca(2+)</name>
        <dbReference type="ChEBI" id="CHEBI:29108"/>
    </ligand>
</feature>
<comment type="caution">
    <text evidence="9">The sequence shown here is derived from an EMBL/GenBank/DDBJ whole genome shotgun (WGS) entry which is preliminary data.</text>
</comment>
<dbReference type="AlphaFoldDB" id="A0A7J7KM93"/>
<protein>
    <submittedName>
        <fullName evidence="9">PNLIPRP1</fullName>
    </submittedName>
</protein>
<comment type="similarity">
    <text evidence="2 6">Belongs to the AB hydrolase superfamily. Lipase family.</text>
</comment>
<evidence type="ECO:0000313" key="10">
    <source>
        <dbReference type="Proteomes" id="UP000593567"/>
    </source>
</evidence>
<feature type="active site" description="Charge relay system" evidence="4">
    <location>
        <position position="220"/>
    </location>
</feature>
<evidence type="ECO:0000256" key="4">
    <source>
        <dbReference type="PIRSR" id="PIRSR000865-1"/>
    </source>
</evidence>
<keyword evidence="7" id="KW-1133">Transmembrane helix</keyword>
<dbReference type="InterPro" id="IPR013818">
    <property type="entry name" value="Lipase"/>
</dbReference>
<evidence type="ECO:0000313" key="9">
    <source>
        <dbReference type="EMBL" id="KAF6039284.1"/>
    </source>
</evidence>
<dbReference type="GO" id="GO:0052689">
    <property type="term" value="F:carboxylic ester hydrolase activity"/>
    <property type="evidence" value="ECO:0007669"/>
    <property type="project" value="InterPro"/>
</dbReference>
<reference evidence="9" key="1">
    <citation type="submission" date="2020-06" db="EMBL/GenBank/DDBJ databases">
        <title>Draft genome of Bugula neritina, a colonial animal packing powerful symbionts and potential medicines.</title>
        <authorList>
            <person name="Rayko M."/>
        </authorList>
    </citation>
    <scope>NUCLEOTIDE SEQUENCE [LARGE SCALE GENOMIC DNA]</scope>
    <source>
        <strain evidence="9">Kwan_BN1</strain>
    </source>
</reference>
<dbReference type="InterPro" id="IPR000734">
    <property type="entry name" value="TAG_lipase"/>
</dbReference>
<dbReference type="OrthoDB" id="199913at2759"/>
<dbReference type="InterPro" id="IPR016272">
    <property type="entry name" value="Lipase_LIPH"/>
</dbReference>
<evidence type="ECO:0000256" key="5">
    <source>
        <dbReference type="PIRSR" id="PIRSR000865-2"/>
    </source>
</evidence>
<sequence length="490" mass="54120">MEVLWTQYKKLSGILVCRAKLVVGCSLSTLIVGYVISLMGIMPGEYRLETERCMEDLGCFSIYGNYTLRPFNLLPQYRDVVDTRFILYNSDYTYTEAFYNDIQTIVKGLHSGKGLVIVLHGWISSRHDADIQNLVKTLVDEKGEELNVMLVEWERGSVQTYPQAAANTRVVGAEIARLLRLVQTKILLKDVHLVVISLGAHISGTCGSLLPGIGRITALDAAGPLFENYPPSIRLDPTDALFVDAIHTDGDDFYKVVMAEGGLGIHHSIGHADFYPNGGHTQPHCNGVMSHVQLKKLVACDHELSLDYFAQSILTSHLYTAYACDDDQQGFIDGRCSSTNYMGYDAYKPSTDRKYYLHMSDNRPYRGSHFIATVTVNVSNLVCLRLTLKGANGVAGHIQQPGFKKSCSLSSTQCAMLYSDVPISTLHSLNITWEDNAASHSQVLVHGLTQLTLVNASVSYGDKIYYSCTPVLLGFTLSVTMPLSTQKCTN</sequence>
<evidence type="ECO:0000259" key="8">
    <source>
        <dbReference type="Pfam" id="PF00151"/>
    </source>
</evidence>
<dbReference type="CDD" id="cd00707">
    <property type="entry name" value="Pancreat_lipase_like"/>
    <property type="match status" value="1"/>
</dbReference>
<feature type="domain" description="Lipase" evidence="8">
    <location>
        <begin position="52"/>
        <end position="365"/>
    </location>
</feature>
<dbReference type="SUPFAM" id="SSF53474">
    <property type="entry name" value="alpha/beta-Hydrolases"/>
    <property type="match status" value="1"/>
</dbReference>
<dbReference type="Pfam" id="PF00151">
    <property type="entry name" value="Lipase"/>
    <property type="match status" value="1"/>
</dbReference>
<keyword evidence="7" id="KW-0812">Transmembrane</keyword>
<keyword evidence="10" id="KW-1185">Reference proteome</keyword>
<dbReference type="GO" id="GO:0005615">
    <property type="term" value="C:extracellular space"/>
    <property type="evidence" value="ECO:0007669"/>
    <property type="project" value="TreeGrafter"/>
</dbReference>
<keyword evidence="5" id="KW-0479">Metal-binding</keyword>
<feature type="active site" description="Charge relay system" evidence="4">
    <location>
        <position position="302"/>
    </location>
</feature>
<evidence type="ECO:0000256" key="3">
    <source>
        <dbReference type="ARBA" id="ARBA00022525"/>
    </source>
</evidence>
<accession>A0A7J7KM93</accession>
<dbReference type="EMBL" id="VXIV02000283">
    <property type="protein sequence ID" value="KAF6039284.1"/>
    <property type="molecule type" value="Genomic_DNA"/>
</dbReference>
<dbReference type="Gene3D" id="3.40.50.1820">
    <property type="entry name" value="alpha/beta hydrolase"/>
    <property type="match status" value="1"/>
</dbReference>
<organism evidence="9 10">
    <name type="scientific">Bugula neritina</name>
    <name type="common">Brown bryozoan</name>
    <name type="synonym">Sertularia neritina</name>
    <dbReference type="NCBI Taxonomy" id="10212"/>
    <lineage>
        <taxon>Eukaryota</taxon>
        <taxon>Metazoa</taxon>
        <taxon>Spiralia</taxon>
        <taxon>Lophotrochozoa</taxon>
        <taxon>Bryozoa</taxon>
        <taxon>Gymnolaemata</taxon>
        <taxon>Cheilostomatida</taxon>
        <taxon>Flustrina</taxon>
        <taxon>Buguloidea</taxon>
        <taxon>Bugulidae</taxon>
        <taxon>Bugula</taxon>
    </lineage>
</organism>
<name>A0A7J7KM93_BUGNE</name>
<dbReference type="PRINTS" id="PR00821">
    <property type="entry name" value="TAGLIPASE"/>
</dbReference>
<dbReference type="GO" id="GO:0016298">
    <property type="term" value="F:lipase activity"/>
    <property type="evidence" value="ECO:0007669"/>
    <property type="project" value="InterPro"/>
</dbReference>
<evidence type="ECO:0000256" key="1">
    <source>
        <dbReference type="ARBA" id="ARBA00004613"/>
    </source>
</evidence>
<dbReference type="InterPro" id="IPR029058">
    <property type="entry name" value="AB_hydrolase_fold"/>
</dbReference>
<keyword evidence="5" id="KW-0106">Calcium</keyword>
<gene>
    <name evidence="9" type="ORF">EB796_002404</name>
</gene>
<feature type="transmembrane region" description="Helical" evidence="7">
    <location>
        <begin position="21"/>
        <end position="42"/>
    </location>
</feature>
<dbReference type="PANTHER" id="PTHR11610">
    <property type="entry name" value="LIPASE"/>
    <property type="match status" value="1"/>
</dbReference>
<evidence type="ECO:0000256" key="6">
    <source>
        <dbReference type="RuleBase" id="RU004262"/>
    </source>
</evidence>
<dbReference type="GO" id="GO:0016042">
    <property type="term" value="P:lipid catabolic process"/>
    <property type="evidence" value="ECO:0007669"/>
    <property type="project" value="TreeGrafter"/>
</dbReference>
<dbReference type="InterPro" id="IPR033906">
    <property type="entry name" value="Lipase_N"/>
</dbReference>
<evidence type="ECO:0000256" key="7">
    <source>
        <dbReference type="SAM" id="Phobius"/>
    </source>
</evidence>
<evidence type="ECO:0000256" key="2">
    <source>
        <dbReference type="ARBA" id="ARBA00010701"/>
    </source>
</evidence>
<proteinExistence type="inferred from homology"/>
<dbReference type="Proteomes" id="UP000593567">
    <property type="component" value="Unassembled WGS sequence"/>
</dbReference>
<keyword evidence="3" id="KW-0964">Secreted</keyword>
<feature type="binding site" evidence="5">
    <location>
        <position position="234"/>
    </location>
    <ligand>
        <name>Ca(2+)</name>
        <dbReference type="ChEBI" id="CHEBI:29108"/>
    </ligand>
</feature>
<comment type="subcellular location">
    <subcellularLocation>
        <location evidence="1">Secreted</location>
    </subcellularLocation>
</comment>
<keyword evidence="7" id="KW-0472">Membrane</keyword>
<dbReference type="PIRSF" id="PIRSF000865">
    <property type="entry name" value="Lipoprotein_lipase_LIPH"/>
    <property type="match status" value="1"/>
</dbReference>
<feature type="active site" description="Nucleophile" evidence="4">
    <location>
        <position position="197"/>
    </location>
</feature>